<gene>
    <name evidence="2" type="ORF">F2Q70_00018500</name>
</gene>
<accession>A0A8S9I2U3</accession>
<evidence type="ECO:0000256" key="1">
    <source>
        <dbReference type="SAM" id="SignalP"/>
    </source>
</evidence>
<dbReference type="EMBL" id="QGKY02001250">
    <property type="protein sequence ID" value="KAF2563855.1"/>
    <property type="molecule type" value="Genomic_DNA"/>
</dbReference>
<organism evidence="2">
    <name type="scientific">Brassica cretica</name>
    <name type="common">Mustard</name>
    <dbReference type="NCBI Taxonomy" id="69181"/>
    <lineage>
        <taxon>Eukaryota</taxon>
        <taxon>Viridiplantae</taxon>
        <taxon>Streptophyta</taxon>
        <taxon>Embryophyta</taxon>
        <taxon>Tracheophyta</taxon>
        <taxon>Spermatophyta</taxon>
        <taxon>Magnoliopsida</taxon>
        <taxon>eudicotyledons</taxon>
        <taxon>Gunneridae</taxon>
        <taxon>Pentapetalae</taxon>
        <taxon>rosids</taxon>
        <taxon>malvids</taxon>
        <taxon>Brassicales</taxon>
        <taxon>Brassicaceae</taxon>
        <taxon>Brassiceae</taxon>
        <taxon>Brassica</taxon>
    </lineage>
</organism>
<evidence type="ECO:0000313" key="2">
    <source>
        <dbReference type="EMBL" id="KAF2563855.1"/>
    </source>
</evidence>
<feature type="chain" id="PRO_5035756125" evidence="1">
    <location>
        <begin position="33"/>
        <end position="99"/>
    </location>
</feature>
<keyword evidence="1" id="KW-0732">Signal</keyword>
<comment type="caution">
    <text evidence="2">The sequence shown here is derived from an EMBL/GenBank/DDBJ whole genome shotgun (WGS) entry which is preliminary data.</text>
</comment>
<name>A0A8S9I2U3_BRACR</name>
<protein>
    <submittedName>
        <fullName evidence="2">Uncharacterized protein</fullName>
    </submittedName>
</protein>
<reference evidence="2" key="1">
    <citation type="submission" date="2019-12" db="EMBL/GenBank/DDBJ databases">
        <title>Genome sequencing and annotation of Brassica cretica.</title>
        <authorList>
            <person name="Studholme D.J."/>
            <person name="Sarris P.F."/>
        </authorList>
    </citation>
    <scope>NUCLEOTIDE SEQUENCE</scope>
    <source>
        <strain evidence="2">PFS-102/07</strain>
        <tissue evidence="2">Leaf</tissue>
    </source>
</reference>
<feature type="signal peptide" evidence="1">
    <location>
        <begin position="1"/>
        <end position="32"/>
    </location>
</feature>
<sequence length="99" mass="11431">MICVWQSERCICLRRLSFNLVVLSMDLLHVAPDDLDHRCRSNLKIWPAFWGVKFRSPSSLASQDEIGLVLDRLAPCLFSRDWLSYCPSRSLLILPLPDD</sequence>
<dbReference type="AlphaFoldDB" id="A0A8S9I2U3"/>
<proteinExistence type="predicted"/>